<keyword evidence="6 10" id="KW-0460">Magnesium</keyword>
<dbReference type="HOGENOM" id="CLU_082080_0_2_10"/>
<dbReference type="GO" id="GO:0046872">
    <property type="term" value="F:metal ion binding"/>
    <property type="evidence" value="ECO:0007669"/>
    <property type="project" value="UniProtKB-KW"/>
</dbReference>
<evidence type="ECO:0000256" key="7">
    <source>
        <dbReference type="ARBA" id="ARBA00023080"/>
    </source>
</evidence>
<dbReference type="NCBIfam" id="TIGR00042">
    <property type="entry name" value="RdgB/HAM1 family non-canonical purine NTP pyrophosphatase"/>
    <property type="match status" value="1"/>
</dbReference>
<name>D5H8C0_SALRM</name>
<dbReference type="PATRIC" id="fig|761659.10.peg.1489"/>
<reference evidence="12 13" key="1">
    <citation type="journal article" date="2010" name="ISME J.">
        <title>Fine-scale evolution: genomic, phenotypic and ecological differentiation in two coexisting Salinibacter ruber strains.</title>
        <authorList>
            <person name="Pena A."/>
            <person name="Teeling H."/>
            <person name="Huerta-Cepas J."/>
            <person name="Santos F."/>
            <person name="Yarza P."/>
            <person name="Brito-Echeverria J."/>
            <person name="Lucio M."/>
            <person name="Schmitt-Kopplin P."/>
            <person name="Meseguer I."/>
            <person name="Schenowitz C."/>
            <person name="Dossat C."/>
            <person name="Barbe V."/>
            <person name="Dopazo J."/>
            <person name="Rossello-Mora R."/>
            <person name="Schuler M."/>
            <person name="Glockner F.O."/>
            <person name="Amann R."/>
            <person name="Gabaldon T."/>
            <person name="Anton J."/>
        </authorList>
    </citation>
    <scope>NUCLEOTIDE SEQUENCE [LARGE SCALE GENOMIC DNA]</scope>
    <source>
        <strain evidence="12 13">M8</strain>
    </source>
</reference>
<comment type="cofactor">
    <cofactor evidence="10">
        <name>Mg(2+)</name>
        <dbReference type="ChEBI" id="CHEBI:18420"/>
    </cofactor>
    <text evidence="10">Binds 1 Mg(2+) ion per subunit.</text>
</comment>
<dbReference type="GO" id="GO:0005829">
    <property type="term" value="C:cytosol"/>
    <property type="evidence" value="ECO:0007669"/>
    <property type="project" value="TreeGrafter"/>
</dbReference>
<dbReference type="AlphaFoldDB" id="D5H8C0"/>
<dbReference type="CDD" id="cd00515">
    <property type="entry name" value="HAM1"/>
    <property type="match status" value="1"/>
</dbReference>
<gene>
    <name evidence="12" type="primary">yggV</name>
    <name evidence="12" type="ordered locus">SRM_01354</name>
</gene>
<dbReference type="GO" id="GO:0017111">
    <property type="term" value="F:ribonucleoside triphosphate phosphatase activity"/>
    <property type="evidence" value="ECO:0007669"/>
    <property type="project" value="InterPro"/>
</dbReference>
<evidence type="ECO:0000313" key="13">
    <source>
        <dbReference type="Proteomes" id="UP000000933"/>
    </source>
</evidence>
<protein>
    <recommendedName>
        <fullName evidence="10">dITP/XTP pyrophosphatase</fullName>
        <ecNumber evidence="10">3.6.1.66</ecNumber>
    </recommendedName>
    <alternativeName>
        <fullName evidence="10">Non-canonical purine NTP pyrophosphatase</fullName>
    </alternativeName>
    <alternativeName>
        <fullName evidence="10">Non-standard purine NTP pyrophosphatase</fullName>
    </alternativeName>
    <alternativeName>
        <fullName evidence="10">Nucleoside-triphosphate diphosphatase</fullName>
    </alternativeName>
    <alternativeName>
        <fullName evidence="10">Nucleoside-triphosphate pyrophosphatase</fullName>
        <shortName evidence="10">NTPase</shortName>
    </alternativeName>
</protein>
<dbReference type="PANTHER" id="PTHR11067">
    <property type="entry name" value="INOSINE TRIPHOSPHATE PYROPHOSPHATASE/HAM1 PROTEIN"/>
    <property type="match status" value="1"/>
</dbReference>
<evidence type="ECO:0000256" key="6">
    <source>
        <dbReference type="ARBA" id="ARBA00022842"/>
    </source>
</evidence>
<comment type="similarity">
    <text evidence="1 10 11">Belongs to the HAM1 NTPase family.</text>
</comment>
<feature type="binding site" evidence="10">
    <location>
        <begin position="186"/>
        <end position="189"/>
    </location>
    <ligand>
        <name>substrate</name>
    </ligand>
</feature>
<keyword evidence="3 10" id="KW-0479">Metal-binding</keyword>
<evidence type="ECO:0000313" key="12">
    <source>
        <dbReference type="EMBL" id="CBH24275.1"/>
    </source>
</evidence>
<dbReference type="GO" id="GO:0000166">
    <property type="term" value="F:nucleotide binding"/>
    <property type="evidence" value="ECO:0007669"/>
    <property type="project" value="UniProtKB-KW"/>
</dbReference>
<comment type="catalytic activity">
    <reaction evidence="10">
        <text>ITP + H2O = IMP + diphosphate + H(+)</text>
        <dbReference type="Rhea" id="RHEA:29399"/>
        <dbReference type="ChEBI" id="CHEBI:15377"/>
        <dbReference type="ChEBI" id="CHEBI:15378"/>
        <dbReference type="ChEBI" id="CHEBI:33019"/>
        <dbReference type="ChEBI" id="CHEBI:58053"/>
        <dbReference type="ChEBI" id="CHEBI:61402"/>
        <dbReference type="EC" id="3.6.1.66"/>
    </reaction>
</comment>
<comment type="caution">
    <text evidence="10">Lacks conserved residue(s) required for the propagation of feature annotation.</text>
</comment>
<dbReference type="Pfam" id="PF01725">
    <property type="entry name" value="Ham1p_like"/>
    <property type="match status" value="1"/>
</dbReference>
<dbReference type="GO" id="GO:0009146">
    <property type="term" value="P:purine nucleoside triphosphate catabolic process"/>
    <property type="evidence" value="ECO:0007669"/>
    <property type="project" value="UniProtKB-UniRule"/>
</dbReference>
<sequence length="235" mass="25340">MDSNQIAKWKRECERHVSFPCSGVTFPQSLFRMTTRSPLVLATSNAGKVEELRALLADLDLTLLPAGDLDDSLTVVEDADTLAGNAQKKARAYHEHTGHAALADDTGLEVAALDGGPGVHTARFAGADATPEDNKQKLLRVLEEVDDRRARFRTVVALIDADGTAHTFEGRCAGTITTAPHGDGGFGYDPLFRPDGSDQTFAEMPAEDKNEISHRRKALDALQTFLSGLKSDPGR</sequence>
<feature type="binding site" evidence="10">
    <location>
        <begin position="43"/>
        <end position="48"/>
    </location>
    <ligand>
        <name>substrate</name>
    </ligand>
</feature>
<feature type="active site" description="Proton acceptor" evidence="10">
    <location>
        <position position="105"/>
    </location>
</feature>
<dbReference type="InterPro" id="IPR020922">
    <property type="entry name" value="dITP/XTP_pyrophosphatase"/>
</dbReference>
<dbReference type="Proteomes" id="UP000000933">
    <property type="component" value="Chromosome"/>
</dbReference>
<dbReference type="InterPro" id="IPR002637">
    <property type="entry name" value="RdgB/HAM1"/>
</dbReference>
<evidence type="ECO:0000256" key="8">
    <source>
        <dbReference type="ARBA" id="ARBA00051875"/>
    </source>
</evidence>
<evidence type="ECO:0000256" key="1">
    <source>
        <dbReference type="ARBA" id="ARBA00008023"/>
    </source>
</evidence>
<dbReference type="GO" id="GO:0009117">
    <property type="term" value="P:nucleotide metabolic process"/>
    <property type="evidence" value="ECO:0007669"/>
    <property type="project" value="UniProtKB-KW"/>
</dbReference>
<evidence type="ECO:0000256" key="4">
    <source>
        <dbReference type="ARBA" id="ARBA00022741"/>
    </source>
</evidence>
<comment type="subunit">
    <text evidence="2 10">Homodimer.</text>
</comment>
<organism evidence="12 13">
    <name type="scientific">Salinibacter ruber (strain M8)</name>
    <dbReference type="NCBI Taxonomy" id="761659"/>
    <lineage>
        <taxon>Bacteria</taxon>
        <taxon>Pseudomonadati</taxon>
        <taxon>Rhodothermota</taxon>
        <taxon>Rhodothermia</taxon>
        <taxon>Rhodothermales</taxon>
        <taxon>Salinibacteraceae</taxon>
        <taxon>Salinibacter</taxon>
    </lineage>
</organism>
<accession>D5H8C0</accession>
<feature type="binding site" evidence="10">
    <location>
        <position position="209"/>
    </location>
    <ligand>
        <name>substrate</name>
    </ligand>
</feature>
<dbReference type="EC" id="3.6.1.66" evidence="10"/>
<dbReference type="HAMAP" id="MF_01405">
    <property type="entry name" value="Non_canon_purine_NTPase"/>
    <property type="match status" value="1"/>
</dbReference>
<feature type="binding site" evidence="10">
    <location>
        <begin position="214"/>
        <end position="215"/>
    </location>
    <ligand>
        <name>substrate</name>
    </ligand>
</feature>
<evidence type="ECO:0000256" key="5">
    <source>
        <dbReference type="ARBA" id="ARBA00022801"/>
    </source>
</evidence>
<keyword evidence="4 10" id="KW-0547">Nucleotide-binding</keyword>
<dbReference type="FunFam" id="3.90.950.10:FF:000001">
    <property type="entry name" value="dITP/XTP pyrophosphatase"/>
    <property type="match status" value="1"/>
</dbReference>
<feature type="binding site" evidence="10">
    <location>
        <position position="105"/>
    </location>
    <ligand>
        <name>Mg(2+)</name>
        <dbReference type="ChEBI" id="CHEBI:18420"/>
    </ligand>
</feature>
<dbReference type="Gene3D" id="3.90.950.10">
    <property type="match status" value="1"/>
</dbReference>
<proteinExistence type="inferred from homology"/>
<feature type="binding site" evidence="10">
    <location>
        <position position="106"/>
    </location>
    <ligand>
        <name>substrate</name>
    </ligand>
</feature>
<evidence type="ECO:0000256" key="11">
    <source>
        <dbReference type="RuleBase" id="RU003781"/>
    </source>
</evidence>
<evidence type="ECO:0000256" key="2">
    <source>
        <dbReference type="ARBA" id="ARBA00011738"/>
    </source>
</evidence>
<keyword evidence="7 10" id="KW-0546">Nucleotide metabolism</keyword>
<dbReference type="GO" id="GO:0036220">
    <property type="term" value="F:ITP diphosphatase activity"/>
    <property type="evidence" value="ECO:0007669"/>
    <property type="project" value="UniProtKB-UniRule"/>
</dbReference>
<comment type="function">
    <text evidence="10">Pyrophosphatase that catalyzes the hydrolysis of nucleoside triphosphates to their monophosphate derivatives, with a high preference for the non-canonical purine nucleotides XTP (xanthosine triphosphate), dITP (deoxyinosine triphosphate) and ITP. Seems to function as a house-cleaning enzyme that removes non-canonical purine nucleotides from the nucleotide pool, thus preventing their incorporation into DNA/RNA and avoiding chromosomal lesions.</text>
</comment>
<dbReference type="SUPFAM" id="SSF52972">
    <property type="entry name" value="ITPase-like"/>
    <property type="match status" value="1"/>
</dbReference>
<dbReference type="PANTHER" id="PTHR11067:SF9">
    <property type="entry name" value="INOSINE TRIPHOSPHATE PYROPHOSPHATASE"/>
    <property type="match status" value="1"/>
</dbReference>
<dbReference type="EMBL" id="FP565814">
    <property type="protein sequence ID" value="CBH24275.1"/>
    <property type="molecule type" value="Genomic_DNA"/>
</dbReference>
<comment type="catalytic activity">
    <reaction evidence="8 10">
        <text>dITP + H2O = dIMP + diphosphate + H(+)</text>
        <dbReference type="Rhea" id="RHEA:28342"/>
        <dbReference type="ChEBI" id="CHEBI:15377"/>
        <dbReference type="ChEBI" id="CHEBI:15378"/>
        <dbReference type="ChEBI" id="CHEBI:33019"/>
        <dbReference type="ChEBI" id="CHEBI:61194"/>
        <dbReference type="ChEBI" id="CHEBI:61382"/>
        <dbReference type="EC" id="3.6.1.66"/>
    </reaction>
</comment>
<dbReference type="InterPro" id="IPR029001">
    <property type="entry name" value="ITPase-like_fam"/>
</dbReference>
<evidence type="ECO:0000256" key="10">
    <source>
        <dbReference type="HAMAP-Rule" id="MF_01405"/>
    </source>
</evidence>
<reference evidence="13" key="2">
    <citation type="submission" date="2010-04" db="EMBL/GenBank/DDBJ databases">
        <title>Genome sequence of Salinibacter ruber M8.</title>
        <authorList>
            <consortium name="Genoscope"/>
        </authorList>
    </citation>
    <scope>NUCLEOTIDE SEQUENCE [LARGE SCALE GENOMIC DNA]</scope>
    <source>
        <strain evidence="13">M8</strain>
    </source>
</reference>
<dbReference type="GO" id="GO:0036222">
    <property type="term" value="F:XTP diphosphatase activity"/>
    <property type="evidence" value="ECO:0007669"/>
    <property type="project" value="UniProtKB-UniRule"/>
</dbReference>
<comment type="catalytic activity">
    <reaction evidence="9 10">
        <text>XTP + H2O = XMP + diphosphate + H(+)</text>
        <dbReference type="Rhea" id="RHEA:28610"/>
        <dbReference type="ChEBI" id="CHEBI:15377"/>
        <dbReference type="ChEBI" id="CHEBI:15378"/>
        <dbReference type="ChEBI" id="CHEBI:33019"/>
        <dbReference type="ChEBI" id="CHEBI:57464"/>
        <dbReference type="ChEBI" id="CHEBI:61314"/>
        <dbReference type="EC" id="3.6.1.66"/>
    </reaction>
</comment>
<evidence type="ECO:0000256" key="3">
    <source>
        <dbReference type="ARBA" id="ARBA00022723"/>
    </source>
</evidence>
<dbReference type="KEGG" id="srm:SRM_01354"/>
<evidence type="ECO:0000256" key="9">
    <source>
        <dbReference type="ARBA" id="ARBA00052017"/>
    </source>
</evidence>
<dbReference type="GO" id="GO:0035870">
    <property type="term" value="F:dITP diphosphatase activity"/>
    <property type="evidence" value="ECO:0007669"/>
    <property type="project" value="UniProtKB-UniRule"/>
</dbReference>
<keyword evidence="5 10" id="KW-0378">Hydrolase</keyword>